<sequence>MLAKRCPACTAHSTSAVCRTRTRIEEVTRWQVGTAHCELTTSRRCSTAASSASTRSTTTCRARSTCSSRPPRCASRTCRSRCRCRPRPVHTAQWARI</sequence>
<accession>V9DT09</accession>
<evidence type="ECO:0000313" key="2">
    <source>
        <dbReference type="Proteomes" id="UP000018721"/>
    </source>
</evidence>
<dbReference type="EMBL" id="ANIZ01004540">
    <property type="protein sequence ID" value="ETI30030.1"/>
    <property type="molecule type" value="Genomic_DNA"/>
</dbReference>
<protein>
    <submittedName>
        <fullName evidence="1">Uncharacterized protein</fullName>
    </submittedName>
</protein>
<gene>
    <name evidence="1" type="ORF">F443_22851</name>
</gene>
<dbReference type="HOGENOM" id="CLU_2351262_0_0_1"/>
<dbReference type="Proteomes" id="UP000018721">
    <property type="component" value="Unassembled WGS sequence"/>
</dbReference>
<dbReference type="AlphaFoldDB" id="V9DT09"/>
<evidence type="ECO:0000313" key="1">
    <source>
        <dbReference type="EMBL" id="ETI30030.1"/>
    </source>
</evidence>
<keyword evidence="2" id="KW-1185">Reference proteome</keyword>
<name>V9DT09_PHYNI</name>
<organism evidence="1 2">
    <name type="scientific">Phytophthora nicotianae P1569</name>
    <dbReference type="NCBI Taxonomy" id="1317065"/>
    <lineage>
        <taxon>Eukaryota</taxon>
        <taxon>Sar</taxon>
        <taxon>Stramenopiles</taxon>
        <taxon>Oomycota</taxon>
        <taxon>Peronosporomycetes</taxon>
        <taxon>Peronosporales</taxon>
        <taxon>Peronosporaceae</taxon>
        <taxon>Phytophthora</taxon>
    </lineage>
</organism>
<reference evidence="1 2" key="1">
    <citation type="submission" date="2013-11" db="EMBL/GenBank/DDBJ databases">
        <title>The Genome Sequence of Phytophthora parasitica P1569.</title>
        <authorList>
            <consortium name="The Broad Institute Genomics Platform"/>
            <person name="Russ C."/>
            <person name="Tyler B."/>
            <person name="Panabieres F."/>
            <person name="Shan W."/>
            <person name="Tripathy S."/>
            <person name="Grunwald N."/>
            <person name="Machado M."/>
            <person name="Johnson C.S."/>
            <person name="Arredondo F."/>
            <person name="Hong C."/>
            <person name="Coffey M."/>
            <person name="Young S.K."/>
            <person name="Zeng Q."/>
            <person name="Gargeya S."/>
            <person name="Fitzgerald M."/>
            <person name="Abouelleil A."/>
            <person name="Alvarado L."/>
            <person name="Chapman S.B."/>
            <person name="Gainer-Dewar J."/>
            <person name="Goldberg J."/>
            <person name="Griggs A."/>
            <person name="Gujja S."/>
            <person name="Hansen M."/>
            <person name="Howarth C."/>
            <person name="Imamovic A."/>
            <person name="Ireland A."/>
            <person name="Larimer J."/>
            <person name="McCowan C."/>
            <person name="Murphy C."/>
            <person name="Pearson M."/>
            <person name="Poon T.W."/>
            <person name="Priest M."/>
            <person name="Roberts A."/>
            <person name="Saif S."/>
            <person name="Shea T."/>
            <person name="Sykes S."/>
            <person name="Wortman J."/>
            <person name="Nusbaum C."/>
            <person name="Birren B."/>
        </authorList>
    </citation>
    <scope>NUCLEOTIDE SEQUENCE [LARGE SCALE GENOMIC DNA]</scope>
    <source>
        <strain evidence="1 2">P1569</strain>
    </source>
</reference>
<comment type="caution">
    <text evidence="1">The sequence shown here is derived from an EMBL/GenBank/DDBJ whole genome shotgun (WGS) entry which is preliminary data.</text>
</comment>
<proteinExistence type="predicted"/>